<evidence type="ECO:0000313" key="2">
    <source>
        <dbReference type="EMBL" id="KAF2849412.1"/>
    </source>
</evidence>
<dbReference type="EMBL" id="MU006312">
    <property type="protein sequence ID" value="KAF2849412.1"/>
    <property type="molecule type" value="Genomic_DNA"/>
</dbReference>
<name>A0A6A7B202_9PLEO</name>
<sequence length="196" mass="21629">MAAARQQHASRTVKSWASEQETWPTASRHEVDGQQPSSKRPGLERLSFRGKACGPATCHRDRDVLIGIVGVKVLSRQLLIPPAMPQSKPQLRVLRSPFSVLGEHRKPRGCWTSIHQTASSTETVCAGAPSGFISGRSKRHEQVAHAPVIMTQQWCQTGTKRRVAAMWTWWEDAHIASLIGAYVGVEKACCAYHMPA</sequence>
<feature type="compositionally biased region" description="Polar residues" evidence="1">
    <location>
        <begin position="7"/>
        <end position="25"/>
    </location>
</feature>
<evidence type="ECO:0000256" key="1">
    <source>
        <dbReference type="SAM" id="MobiDB-lite"/>
    </source>
</evidence>
<protein>
    <submittedName>
        <fullName evidence="2">Uncharacterized protein</fullName>
    </submittedName>
</protein>
<dbReference type="Proteomes" id="UP000799423">
    <property type="component" value="Unassembled WGS sequence"/>
</dbReference>
<feature type="region of interest" description="Disordered" evidence="1">
    <location>
        <begin position="1"/>
        <end position="46"/>
    </location>
</feature>
<gene>
    <name evidence="2" type="ORF">T440DRAFT_136757</name>
</gene>
<reference evidence="2" key="1">
    <citation type="submission" date="2020-01" db="EMBL/GenBank/DDBJ databases">
        <authorList>
            <consortium name="DOE Joint Genome Institute"/>
            <person name="Haridas S."/>
            <person name="Albert R."/>
            <person name="Binder M."/>
            <person name="Bloem J."/>
            <person name="Labutti K."/>
            <person name="Salamov A."/>
            <person name="Andreopoulos B."/>
            <person name="Baker S.E."/>
            <person name="Barry K."/>
            <person name="Bills G."/>
            <person name="Bluhm B.H."/>
            <person name="Cannon C."/>
            <person name="Castanera R."/>
            <person name="Culley D.E."/>
            <person name="Daum C."/>
            <person name="Ezra D."/>
            <person name="Gonzalez J.B."/>
            <person name="Henrissat B."/>
            <person name="Kuo A."/>
            <person name="Liang C."/>
            <person name="Lipzen A."/>
            <person name="Lutzoni F."/>
            <person name="Magnuson J."/>
            <person name="Mondo S."/>
            <person name="Nolan M."/>
            <person name="Ohm R."/>
            <person name="Pangilinan J."/>
            <person name="Park H.-J."/>
            <person name="Ramirez L."/>
            <person name="Alfaro M."/>
            <person name="Sun H."/>
            <person name="Tritt A."/>
            <person name="Yoshinaga Y."/>
            <person name="Zwiers L.-H."/>
            <person name="Turgeon B.G."/>
            <person name="Goodwin S.B."/>
            <person name="Spatafora J.W."/>
            <person name="Crous P.W."/>
            <person name="Grigoriev I.V."/>
        </authorList>
    </citation>
    <scope>NUCLEOTIDE SEQUENCE</scope>
    <source>
        <strain evidence="2">IPT5</strain>
    </source>
</reference>
<organism evidence="2 3">
    <name type="scientific">Plenodomus tracheiphilus IPT5</name>
    <dbReference type="NCBI Taxonomy" id="1408161"/>
    <lineage>
        <taxon>Eukaryota</taxon>
        <taxon>Fungi</taxon>
        <taxon>Dikarya</taxon>
        <taxon>Ascomycota</taxon>
        <taxon>Pezizomycotina</taxon>
        <taxon>Dothideomycetes</taxon>
        <taxon>Pleosporomycetidae</taxon>
        <taxon>Pleosporales</taxon>
        <taxon>Pleosporineae</taxon>
        <taxon>Leptosphaeriaceae</taxon>
        <taxon>Plenodomus</taxon>
    </lineage>
</organism>
<keyword evidence="3" id="KW-1185">Reference proteome</keyword>
<accession>A0A6A7B202</accession>
<evidence type="ECO:0000313" key="3">
    <source>
        <dbReference type="Proteomes" id="UP000799423"/>
    </source>
</evidence>
<dbReference type="AlphaFoldDB" id="A0A6A7B202"/>
<proteinExistence type="predicted"/>